<protein>
    <submittedName>
        <fullName evidence="2">DDE-type integrase/transposase/recombinase</fullName>
    </submittedName>
</protein>
<dbReference type="EMBL" id="VBWN01000019">
    <property type="protein sequence ID" value="TLF38341.1"/>
    <property type="molecule type" value="Genomic_DNA"/>
</dbReference>
<accession>A0A5R8LMB0</accession>
<name>A0A5R8LMB0_LACZE</name>
<dbReference type="SUPFAM" id="SSF53098">
    <property type="entry name" value="Ribonuclease H-like"/>
    <property type="match status" value="1"/>
</dbReference>
<dbReference type="InterPro" id="IPR012337">
    <property type="entry name" value="RNaseH-like_sf"/>
</dbReference>
<evidence type="ECO:0000313" key="2">
    <source>
        <dbReference type="EMBL" id="TLF38341.1"/>
    </source>
</evidence>
<dbReference type="AlphaFoldDB" id="A0A5R8LMB0"/>
<dbReference type="GO" id="GO:0015074">
    <property type="term" value="P:DNA integration"/>
    <property type="evidence" value="ECO:0007669"/>
    <property type="project" value="InterPro"/>
</dbReference>
<evidence type="ECO:0000313" key="3">
    <source>
        <dbReference type="Proteomes" id="UP000307781"/>
    </source>
</evidence>
<feature type="domain" description="Integrase catalytic" evidence="1">
    <location>
        <begin position="1"/>
        <end position="133"/>
    </location>
</feature>
<dbReference type="PANTHER" id="PTHR46889">
    <property type="entry name" value="TRANSPOSASE INSF FOR INSERTION SEQUENCE IS3B-RELATED"/>
    <property type="match status" value="1"/>
</dbReference>
<sequence length="134" mass="15374">MTNSSVGFPQFYQIQQILDRFLAAAAKGLPSGSQPIVHSDRGAHYRWPGWIELMSRYELTPSMSKKGSAPDNAQAESFFGHLKMEFFYNRDWRGTSKEEFISGLDSHVEWYNTKRRKNSFGGKSSEEYRHSKAA</sequence>
<dbReference type="Proteomes" id="UP000307781">
    <property type="component" value="Unassembled WGS sequence"/>
</dbReference>
<gene>
    <name evidence="2" type="ORF">FEI14_14670</name>
</gene>
<dbReference type="PROSITE" id="PS50994">
    <property type="entry name" value="INTEGRASE"/>
    <property type="match status" value="1"/>
</dbReference>
<evidence type="ECO:0000259" key="1">
    <source>
        <dbReference type="PROSITE" id="PS50994"/>
    </source>
</evidence>
<dbReference type="GO" id="GO:0003676">
    <property type="term" value="F:nucleic acid binding"/>
    <property type="evidence" value="ECO:0007669"/>
    <property type="project" value="InterPro"/>
</dbReference>
<proteinExistence type="predicted"/>
<organism evidence="2 3">
    <name type="scientific">Lacticaseibacillus zeae</name>
    <name type="common">Lactobacillus zeae</name>
    <dbReference type="NCBI Taxonomy" id="57037"/>
    <lineage>
        <taxon>Bacteria</taxon>
        <taxon>Bacillati</taxon>
        <taxon>Bacillota</taxon>
        <taxon>Bacilli</taxon>
        <taxon>Lactobacillales</taxon>
        <taxon>Lactobacillaceae</taxon>
        <taxon>Lacticaseibacillus</taxon>
    </lineage>
</organism>
<dbReference type="Pfam" id="PF13333">
    <property type="entry name" value="rve_2"/>
    <property type="match status" value="1"/>
</dbReference>
<dbReference type="InterPro" id="IPR001584">
    <property type="entry name" value="Integrase_cat-core"/>
</dbReference>
<reference evidence="2 3" key="1">
    <citation type="submission" date="2019-05" db="EMBL/GenBank/DDBJ databases">
        <title>Genome-based reclassification of Lactobacillus casei as Lactobacillus casei subsp. casei. subsp.nov., description of Lactobacillus casei subsp. zeae subsp. nov., and emended description of Lactobacillus casei.</title>
        <authorList>
            <person name="Huang C.-H."/>
        </authorList>
    </citation>
    <scope>NUCLEOTIDE SEQUENCE [LARGE SCALE GENOMIC DNA]</scope>
    <source>
        <strain evidence="2 3">CRBIP24.58</strain>
    </source>
</reference>
<dbReference type="InterPro" id="IPR036397">
    <property type="entry name" value="RNaseH_sf"/>
</dbReference>
<dbReference type="Gene3D" id="3.30.420.10">
    <property type="entry name" value="Ribonuclease H-like superfamily/Ribonuclease H"/>
    <property type="match status" value="1"/>
</dbReference>
<dbReference type="PANTHER" id="PTHR46889:SF4">
    <property type="entry name" value="TRANSPOSASE INSO FOR INSERTION SEQUENCE ELEMENT IS911B-RELATED"/>
    <property type="match status" value="1"/>
</dbReference>
<comment type="caution">
    <text evidence="2">The sequence shown here is derived from an EMBL/GenBank/DDBJ whole genome shotgun (WGS) entry which is preliminary data.</text>
</comment>
<dbReference type="InterPro" id="IPR050900">
    <property type="entry name" value="Transposase_IS3/IS150/IS904"/>
</dbReference>